<keyword evidence="2" id="KW-1185">Reference proteome</keyword>
<gene>
    <name evidence="1" type="ORF">PACLA_8A002911</name>
</gene>
<dbReference type="EMBL" id="CACRXK020035654">
    <property type="protein sequence ID" value="CAB4044637.1"/>
    <property type="molecule type" value="Genomic_DNA"/>
</dbReference>
<sequence>MKLQSADLDLNEAVALLESLMNYTATLRDSFDDFEEKGRLRSRSKSYKTEVGRKRTRSVRLTLNDGAAEKAEFTPSVRFRVEMYLPILDKLHADRAQQAFTSLCQAVA</sequence>
<reference evidence="1" key="1">
    <citation type="submission" date="2020-04" db="EMBL/GenBank/DDBJ databases">
        <authorList>
            <person name="Alioto T."/>
            <person name="Alioto T."/>
            <person name="Gomez Garrido J."/>
        </authorList>
    </citation>
    <scope>NUCLEOTIDE SEQUENCE</scope>
    <source>
        <strain evidence="1">A484AB</strain>
    </source>
</reference>
<dbReference type="Proteomes" id="UP001152795">
    <property type="component" value="Unassembled WGS sequence"/>
</dbReference>
<dbReference type="OrthoDB" id="10063284at2759"/>
<organism evidence="1 2">
    <name type="scientific">Paramuricea clavata</name>
    <name type="common">Red gorgonian</name>
    <name type="synonym">Violescent sea-whip</name>
    <dbReference type="NCBI Taxonomy" id="317549"/>
    <lineage>
        <taxon>Eukaryota</taxon>
        <taxon>Metazoa</taxon>
        <taxon>Cnidaria</taxon>
        <taxon>Anthozoa</taxon>
        <taxon>Octocorallia</taxon>
        <taxon>Malacalcyonacea</taxon>
        <taxon>Plexauridae</taxon>
        <taxon>Paramuricea</taxon>
    </lineage>
</organism>
<accession>A0A6S7KI37</accession>
<protein>
    <submittedName>
        <fullName evidence="1">Uncharacterized protein</fullName>
    </submittedName>
</protein>
<proteinExistence type="predicted"/>
<dbReference type="AlphaFoldDB" id="A0A6S7KI37"/>
<comment type="caution">
    <text evidence="1">The sequence shown here is derived from an EMBL/GenBank/DDBJ whole genome shotgun (WGS) entry which is preliminary data.</text>
</comment>
<evidence type="ECO:0000313" key="1">
    <source>
        <dbReference type="EMBL" id="CAB4044637.1"/>
    </source>
</evidence>
<evidence type="ECO:0000313" key="2">
    <source>
        <dbReference type="Proteomes" id="UP001152795"/>
    </source>
</evidence>
<name>A0A6S7KI37_PARCT</name>